<proteinExistence type="predicted"/>
<feature type="region of interest" description="Disordered" evidence="1">
    <location>
        <begin position="1"/>
        <end position="25"/>
    </location>
</feature>
<dbReference type="RefSeq" id="XP_014182081.1">
    <property type="nucleotide sequence ID" value="XM_014326606.1"/>
</dbReference>
<dbReference type="EMBL" id="ALBS01000107">
    <property type="protein sequence ID" value="EJT50434.1"/>
    <property type="molecule type" value="Genomic_DNA"/>
</dbReference>
<protein>
    <submittedName>
        <fullName evidence="2">Uncharacterized protein</fullName>
    </submittedName>
</protein>
<organism evidence="2 3">
    <name type="scientific">Trichosporon asahii var. asahii (strain ATCC 90039 / CBS 2479 / JCM 2466 / KCTC 7840 / NBRC 103889/ NCYC 2677 / UAMH 7654)</name>
    <name type="common">Yeast</name>
    <dbReference type="NCBI Taxonomy" id="1186058"/>
    <lineage>
        <taxon>Eukaryota</taxon>
        <taxon>Fungi</taxon>
        <taxon>Dikarya</taxon>
        <taxon>Basidiomycota</taxon>
        <taxon>Agaricomycotina</taxon>
        <taxon>Tremellomycetes</taxon>
        <taxon>Trichosporonales</taxon>
        <taxon>Trichosporonaceae</taxon>
        <taxon>Trichosporon</taxon>
    </lineage>
</organism>
<dbReference type="GeneID" id="25983792"/>
<evidence type="ECO:0000256" key="1">
    <source>
        <dbReference type="SAM" id="MobiDB-lite"/>
    </source>
</evidence>
<gene>
    <name evidence="2" type="ORF">A1Q1_00278</name>
</gene>
<comment type="caution">
    <text evidence="2">The sequence shown here is derived from an EMBL/GenBank/DDBJ whole genome shotgun (WGS) entry which is preliminary data.</text>
</comment>
<sequence length="76" mass="7849">MPIPPIRQSSIRAKPSSQPWPATDANTGPVLIAQIVGAWDAWAGLASSAKSECVATAAKAAAQRAQRAARVATQLL</sequence>
<feature type="compositionally biased region" description="Polar residues" evidence="1">
    <location>
        <begin position="7"/>
        <end position="25"/>
    </location>
</feature>
<evidence type="ECO:0000313" key="3">
    <source>
        <dbReference type="Proteomes" id="UP000002748"/>
    </source>
</evidence>
<accession>J6F0H0</accession>
<dbReference type="KEGG" id="tasa:A1Q1_00278"/>
<dbReference type="AlphaFoldDB" id="J6F0H0"/>
<dbReference type="VEuPathDB" id="FungiDB:A1Q1_00278"/>
<evidence type="ECO:0000313" key="2">
    <source>
        <dbReference type="EMBL" id="EJT50434.1"/>
    </source>
</evidence>
<dbReference type="Proteomes" id="UP000002748">
    <property type="component" value="Unassembled WGS sequence"/>
</dbReference>
<name>J6F0H0_TRIAS</name>
<dbReference type="HOGENOM" id="CLU_2656216_0_0_1"/>
<reference evidence="2 3" key="1">
    <citation type="journal article" date="2012" name="Eukaryot. Cell">
        <title>Draft genome sequence of CBS 2479, the standard type strain of Trichosporon asahii.</title>
        <authorList>
            <person name="Yang R.Y."/>
            <person name="Li H.T."/>
            <person name="Zhu H."/>
            <person name="Zhou G.P."/>
            <person name="Wang M."/>
            <person name="Wang L."/>
        </authorList>
    </citation>
    <scope>NUCLEOTIDE SEQUENCE [LARGE SCALE GENOMIC DNA]</scope>
    <source>
        <strain evidence="3">ATCC 90039 / CBS 2479 / JCM 2466 / KCTC 7840 / NCYC 2677 / UAMH 7654</strain>
    </source>
</reference>